<keyword evidence="2" id="KW-1185">Reference proteome</keyword>
<dbReference type="Proteomes" id="UP000831701">
    <property type="component" value="Chromosome 20"/>
</dbReference>
<name>A0ACB8VKE8_9TELE</name>
<organism evidence="1 2">
    <name type="scientific">Scortum barcoo</name>
    <name type="common">barcoo grunter</name>
    <dbReference type="NCBI Taxonomy" id="214431"/>
    <lineage>
        <taxon>Eukaryota</taxon>
        <taxon>Metazoa</taxon>
        <taxon>Chordata</taxon>
        <taxon>Craniata</taxon>
        <taxon>Vertebrata</taxon>
        <taxon>Euteleostomi</taxon>
        <taxon>Actinopterygii</taxon>
        <taxon>Neopterygii</taxon>
        <taxon>Teleostei</taxon>
        <taxon>Neoteleostei</taxon>
        <taxon>Acanthomorphata</taxon>
        <taxon>Eupercaria</taxon>
        <taxon>Centrarchiformes</taxon>
        <taxon>Terapontoidei</taxon>
        <taxon>Terapontidae</taxon>
        <taxon>Scortum</taxon>
    </lineage>
</organism>
<sequence length="282" mass="32105">MVLKALEKSKKGNPHSVSSVFQVRQGSLQQVDDGIIHPNAGLVCKLQGIHVWAHQGAEVPEDDPLLCLHQDLKWESNIDAIRKKAQQRMYFLHQLRKFNLPQELLMKFYTTIIQSVLCTSITMWFGSATKQDRNRLQRTVRTAEKIICASLLLPFRTLYVSRVRKQAVSTVGAIIRKWKKHHLIINRPRTGAPRKISDQGVRKMVRRVLKEPKDHPESAPERHGGSSLSWFAFDSGIESFQGRREKTMTTIAFLSNQWFLGVSCSAAMGDRIPLQLTGQNKS</sequence>
<reference evidence="1" key="1">
    <citation type="submission" date="2022-04" db="EMBL/GenBank/DDBJ databases">
        <title>Jade perch genome.</title>
        <authorList>
            <person name="Chao B."/>
        </authorList>
    </citation>
    <scope>NUCLEOTIDE SEQUENCE</scope>
    <source>
        <strain evidence="1">CB-2022</strain>
    </source>
</reference>
<evidence type="ECO:0000313" key="1">
    <source>
        <dbReference type="EMBL" id="KAI3355899.1"/>
    </source>
</evidence>
<comment type="caution">
    <text evidence="1">The sequence shown here is derived from an EMBL/GenBank/DDBJ whole genome shotgun (WGS) entry which is preliminary data.</text>
</comment>
<proteinExistence type="predicted"/>
<gene>
    <name evidence="1" type="ORF">L3Q82_004448</name>
</gene>
<protein>
    <submittedName>
        <fullName evidence="1">Uncharacterized protein</fullName>
    </submittedName>
</protein>
<accession>A0ACB8VKE8</accession>
<evidence type="ECO:0000313" key="2">
    <source>
        <dbReference type="Proteomes" id="UP000831701"/>
    </source>
</evidence>
<dbReference type="EMBL" id="CM041550">
    <property type="protein sequence ID" value="KAI3355899.1"/>
    <property type="molecule type" value="Genomic_DNA"/>
</dbReference>